<feature type="transmembrane region" description="Helical" evidence="2">
    <location>
        <begin position="143"/>
        <end position="162"/>
    </location>
</feature>
<organism evidence="3 4">
    <name type="scientific">Catellatospora coxensis</name>
    <dbReference type="NCBI Taxonomy" id="310354"/>
    <lineage>
        <taxon>Bacteria</taxon>
        <taxon>Bacillati</taxon>
        <taxon>Actinomycetota</taxon>
        <taxon>Actinomycetes</taxon>
        <taxon>Micromonosporales</taxon>
        <taxon>Micromonosporaceae</taxon>
        <taxon>Catellatospora</taxon>
    </lineage>
</organism>
<dbReference type="Gene3D" id="2.130.10.10">
    <property type="entry name" value="YVTN repeat-like/Quinoprotein amine dehydrogenase"/>
    <property type="match status" value="1"/>
</dbReference>
<feature type="transmembrane region" description="Helical" evidence="2">
    <location>
        <begin position="368"/>
        <end position="387"/>
    </location>
</feature>
<feature type="transmembrane region" description="Helical" evidence="2">
    <location>
        <begin position="69"/>
        <end position="95"/>
    </location>
</feature>
<keyword evidence="2" id="KW-0472">Membrane</keyword>
<evidence type="ECO:0000256" key="2">
    <source>
        <dbReference type="SAM" id="Phobius"/>
    </source>
</evidence>
<dbReference type="Proteomes" id="UP000630887">
    <property type="component" value="Unassembled WGS sequence"/>
</dbReference>
<accession>A0A8J3P7Z5</accession>
<feature type="transmembrane region" description="Helical" evidence="2">
    <location>
        <begin position="337"/>
        <end position="356"/>
    </location>
</feature>
<evidence type="ECO:0000313" key="3">
    <source>
        <dbReference type="EMBL" id="GIG06873.1"/>
    </source>
</evidence>
<feature type="region of interest" description="Disordered" evidence="1">
    <location>
        <begin position="528"/>
        <end position="583"/>
    </location>
</feature>
<reference evidence="3 4" key="1">
    <citation type="submission" date="2021-01" db="EMBL/GenBank/DDBJ databases">
        <title>Whole genome shotgun sequence of Catellatospora coxensis NBRC 107359.</title>
        <authorList>
            <person name="Komaki H."/>
            <person name="Tamura T."/>
        </authorList>
    </citation>
    <scope>NUCLEOTIDE SEQUENCE [LARGE SCALE GENOMIC DNA]</scope>
    <source>
        <strain evidence="3 4">NBRC 107359</strain>
    </source>
</reference>
<feature type="transmembrane region" description="Helical" evidence="2">
    <location>
        <begin position="41"/>
        <end position="62"/>
    </location>
</feature>
<evidence type="ECO:0000313" key="4">
    <source>
        <dbReference type="Proteomes" id="UP000630887"/>
    </source>
</evidence>
<dbReference type="EMBL" id="BONI01000028">
    <property type="protein sequence ID" value="GIG06873.1"/>
    <property type="molecule type" value="Genomic_DNA"/>
</dbReference>
<name>A0A8J3P7Z5_9ACTN</name>
<feature type="transmembrane region" description="Helical" evidence="2">
    <location>
        <begin position="447"/>
        <end position="466"/>
    </location>
</feature>
<dbReference type="SUPFAM" id="SSF110296">
    <property type="entry name" value="Oligoxyloglucan reducing end-specific cellobiohydrolase"/>
    <property type="match status" value="1"/>
</dbReference>
<evidence type="ECO:0000256" key="1">
    <source>
        <dbReference type="SAM" id="MobiDB-lite"/>
    </source>
</evidence>
<feature type="transmembrane region" description="Helical" evidence="2">
    <location>
        <begin position="407"/>
        <end position="435"/>
    </location>
</feature>
<keyword evidence="2" id="KW-0812">Transmembrane</keyword>
<keyword evidence="2" id="KW-1133">Transmembrane helix</keyword>
<dbReference type="AlphaFoldDB" id="A0A8J3P7Z5"/>
<keyword evidence="4" id="KW-1185">Reference proteome</keyword>
<feature type="transmembrane region" description="Helical" evidence="2">
    <location>
        <begin position="472"/>
        <end position="494"/>
    </location>
</feature>
<dbReference type="InterPro" id="IPR015943">
    <property type="entry name" value="WD40/YVTN_repeat-like_dom_sf"/>
</dbReference>
<protein>
    <submittedName>
        <fullName evidence="3">Uncharacterized protein</fullName>
    </submittedName>
</protein>
<gene>
    <name evidence="3" type="ORF">Cco03nite_35730</name>
</gene>
<feature type="transmembrane region" description="Helical" evidence="2">
    <location>
        <begin position="115"/>
        <end position="131"/>
    </location>
</feature>
<proteinExistence type="predicted"/>
<comment type="caution">
    <text evidence="3">The sequence shown here is derived from an EMBL/GenBank/DDBJ whole genome shotgun (WGS) entry which is preliminary data.</text>
</comment>
<dbReference type="RefSeq" id="WP_203693229.1">
    <property type="nucleotide sequence ID" value="NZ_BAAALC010000017.1"/>
</dbReference>
<sequence>MTARISLAWLAHPVSLLALALLLVNDHVLKAAWPGTVTGKLSDVAGLLVAPPLLAVLVTLFAPRLPSRGVAVGTTVAVGVGFAAVKSSGTAAAAASALWTVVAGPSTVRADLTDLLALPALLGALAVWRHARTRPAPARLTRLLRIGVVLPLAMLGVAATSADQTGTTVSASVDESQRLVVQADRGYLVSTDGGRTFQRQGLEQVDYGELTHSAGMQCLPDRSLCYRPVRDRLRVEQSGDGGSTWTVAWELPERTRELLAREHGGLLGTSGVMSYDLVVLPLESGHVVVAANGRDGLVVRDVTGTWTRVGDGAEPAEPLPSGLLPVRQWFAHIWPELGWVLLAALWCLTAATVVGLHRSGARRSALTVGLIAALGPCLLAMSPLVALDWTHLLWRDGEGIGSAWNEGLTALAGLLLAAGSLAVLIVPVVVVSIGWGRRVLDRRHVRLAIPAGVVVYLPYVVWGSGATTDYRAVSVAALAVFALALIGAIVHAALARPAQPPATWQIPAHPLRTPRAPIDAGDAAAPVRLSSGAAQPTAPGGDAAAAVQQPDGEDAGTPLPGLRSAAPSGGGPDDEATPPTPEG</sequence>